<dbReference type="STRING" id="7574.A0A1S3GY56"/>
<dbReference type="InterPro" id="IPR011705">
    <property type="entry name" value="BACK"/>
</dbReference>
<dbReference type="RefSeq" id="XP_023933487.1">
    <property type="nucleotide sequence ID" value="XM_024077719.1"/>
</dbReference>
<evidence type="ECO:0000313" key="5">
    <source>
        <dbReference type="RefSeq" id="XP_013378804.1"/>
    </source>
</evidence>
<dbReference type="RefSeq" id="XP_013378804.1">
    <property type="nucleotide sequence ID" value="XM_013523350.1"/>
</dbReference>
<dbReference type="SMART" id="SM00225">
    <property type="entry name" value="BTB"/>
    <property type="match status" value="1"/>
</dbReference>
<dbReference type="PROSITE" id="PS50097">
    <property type="entry name" value="BTB"/>
    <property type="match status" value="1"/>
</dbReference>
<organism evidence="4 6">
    <name type="scientific">Lingula anatina</name>
    <name type="common">Brachiopod</name>
    <name type="synonym">Lingula unguis</name>
    <dbReference type="NCBI Taxonomy" id="7574"/>
    <lineage>
        <taxon>Eukaryota</taxon>
        <taxon>Metazoa</taxon>
        <taxon>Spiralia</taxon>
        <taxon>Lophotrochozoa</taxon>
        <taxon>Brachiopoda</taxon>
        <taxon>Linguliformea</taxon>
        <taxon>Lingulata</taxon>
        <taxon>Lingulida</taxon>
        <taxon>Linguloidea</taxon>
        <taxon>Lingulidae</taxon>
        <taxon>Lingula</taxon>
    </lineage>
</organism>
<dbReference type="Gene3D" id="2.120.10.80">
    <property type="entry name" value="Kelch-type beta propeller"/>
    <property type="match status" value="1"/>
</dbReference>
<dbReference type="SUPFAM" id="SSF54695">
    <property type="entry name" value="POZ domain"/>
    <property type="match status" value="1"/>
</dbReference>
<dbReference type="GeneID" id="106150499"/>
<dbReference type="InterPro" id="IPR000210">
    <property type="entry name" value="BTB/POZ_dom"/>
</dbReference>
<keyword evidence="2" id="KW-0677">Repeat</keyword>
<dbReference type="Proteomes" id="UP000085678">
    <property type="component" value="Unplaced"/>
</dbReference>
<dbReference type="OrthoDB" id="6359816at2759"/>
<feature type="domain" description="BTB" evidence="3">
    <location>
        <begin position="33"/>
        <end position="100"/>
    </location>
</feature>
<dbReference type="PANTHER" id="PTHR45632">
    <property type="entry name" value="LD33804P"/>
    <property type="match status" value="1"/>
</dbReference>
<dbReference type="PANTHER" id="PTHR45632:SF5">
    <property type="entry name" value="KELCH-LIKE PROTEIN 22"/>
    <property type="match status" value="1"/>
</dbReference>
<dbReference type="InterPro" id="IPR011333">
    <property type="entry name" value="SKP1/BTB/POZ_sf"/>
</dbReference>
<dbReference type="SUPFAM" id="SSF117281">
    <property type="entry name" value="Kelch motif"/>
    <property type="match status" value="1"/>
</dbReference>
<dbReference type="RefSeq" id="XP_013378805.1">
    <property type="nucleotide sequence ID" value="XM_013523351.1"/>
</dbReference>
<dbReference type="InterPro" id="IPR017096">
    <property type="entry name" value="BTB-kelch_protein"/>
</dbReference>
<evidence type="ECO:0000313" key="6">
    <source>
        <dbReference type="RefSeq" id="XP_013378805.1"/>
    </source>
</evidence>
<dbReference type="Pfam" id="PF24681">
    <property type="entry name" value="Kelch_KLHDC2_KLHL20_DRC7"/>
    <property type="match status" value="1"/>
</dbReference>
<evidence type="ECO:0000256" key="1">
    <source>
        <dbReference type="ARBA" id="ARBA00022441"/>
    </source>
</evidence>
<dbReference type="FunFam" id="1.25.40.420:FF:000001">
    <property type="entry name" value="Kelch-like family member 12"/>
    <property type="match status" value="1"/>
</dbReference>
<evidence type="ECO:0000256" key="2">
    <source>
        <dbReference type="ARBA" id="ARBA00022737"/>
    </source>
</evidence>
<proteinExistence type="predicted"/>
<dbReference type="Pfam" id="PF07707">
    <property type="entry name" value="BACK"/>
    <property type="match status" value="1"/>
</dbReference>
<dbReference type="InterPro" id="IPR006652">
    <property type="entry name" value="Kelch_1"/>
</dbReference>
<dbReference type="Gene3D" id="1.25.40.420">
    <property type="match status" value="1"/>
</dbReference>
<keyword evidence="4" id="KW-1185">Reference proteome</keyword>
<evidence type="ECO:0000313" key="4">
    <source>
        <dbReference type="Proteomes" id="UP000085678"/>
    </source>
</evidence>
<dbReference type="OMA" id="REPRCAF"/>
<gene>
    <name evidence="5 6 7" type="primary">LOC106150499</name>
</gene>
<dbReference type="SMART" id="SM00875">
    <property type="entry name" value="BACK"/>
    <property type="match status" value="1"/>
</dbReference>
<name>A0A1S3GY56_LINAN</name>
<dbReference type="Pfam" id="PF00651">
    <property type="entry name" value="BTB"/>
    <property type="match status" value="1"/>
</dbReference>
<evidence type="ECO:0000313" key="7">
    <source>
        <dbReference type="RefSeq" id="XP_023933487.1"/>
    </source>
</evidence>
<reference evidence="5 6" key="1">
    <citation type="submission" date="2025-04" db="UniProtKB">
        <authorList>
            <consortium name="RefSeq"/>
        </authorList>
    </citation>
    <scope>IDENTIFICATION</scope>
    <source>
        <tissue evidence="5 6">Gonads</tissue>
    </source>
</reference>
<keyword evidence="1" id="KW-0880">Kelch repeat</keyword>
<evidence type="ECO:0000259" key="3">
    <source>
        <dbReference type="PROSITE" id="PS50097"/>
    </source>
</evidence>
<dbReference type="AlphaFoldDB" id="A0A1S3GY56"/>
<protein>
    <submittedName>
        <fullName evidence="5 6">Kelch-like protein 41</fullName>
    </submittedName>
</protein>
<accession>A0A1S3GY56</accession>
<dbReference type="KEGG" id="lak:106150499"/>
<dbReference type="PIRSF" id="PIRSF037037">
    <property type="entry name" value="Kelch-like_protein_gigaxonin"/>
    <property type="match status" value="1"/>
</dbReference>
<dbReference type="SMART" id="SM00612">
    <property type="entry name" value="Kelch"/>
    <property type="match status" value="4"/>
</dbReference>
<dbReference type="InterPro" id="IPR015915">
    <property type="entry name" value="Kelch-typ_b-propeller"/>
</dbReference>
<sequence>MSDQLSPNTYSFPSQHTLLVIGLQELQESKQLTDVTLVVEDKKFPCHRSVLAASSQYFRAMFTGETVEKTQSSVSIHGVTAEAMGNIINFIYTANIELCPENIQDLFATANMLAMTHLCEVCIRYMHNHIGHSNCIELYLLGHLHDSLLLKDASRAYILDNFSELELSKNEAFAQLPVDFMEDLLSSDELNIEKEELAFNALLQWVSWDVVNRGQHLLHLLKCLRFPFMSGEVIQQTVLPSVKAVTSDPDVLCYLAVVTNTGERDQTAGDHIEECTMVPRVGMYNAELIVFVAGSQKEETRSVCCFDPVTKENYCAIPPNVSFDFRYRLDYHEAVVTSQNQIFCLGGIFFPDHKYTGPALNSVKLYNARKMQWIDKQSMREPRCAFAAVVHQGKIYAIGGKPAYLDADPLSSVESYEIEADHWTMVSPMPFALYHHAAVVCQEVIYVIGGLDASSRVTNVFLSYDPVMDSWTTVVPQPKVPRAEFAAAVYERRIYIAGGRAQERDSTLSSVEVYDPVENRWRFGPELPDDRRSPLLVVFDGKLYMLGGLQTLWNRHSRARQEVDRKDMHVLHASTNQCSSRQWTRFAKFVRYANSNACVLAKLNTKRMGRSEYIWSERPKDSLLDFK</sequence>
<dbReference type="Gene3D" id="3.30.710.10">
    <property type="entry name" value="Potassium Channel Kv1.1, Chain A"/>
    <property type="match status" value="1"/>
</dbReference>